<accession>A0ABR2WUM6</accession>
<gene>
    <name evidence="4" type="ORF">K7432_006696</name>
</gene>
<dbReference type="PRINTS" id="PR00080">
    <property type="entry name" value="SDRFAMILY"/>
</dbReference>
<comment type="similarity">
    <text evidence="1 3">Belongs to the short-chain dehydrogenases/reductases (SDR) family.</text>
</comment>
<keyword evidence="5" id="KW-1185">Reference proteome</keyword>
<dbReference type="SUPFAM" id="SSF51735">
    <property type="entry name" value="NAD(P)-binding Rossmann-fold domains"/>
    <property type="match status" value="1"/>
</dbReference>
<proteinExistence type="inferred from homology"/>
<dbReference type="PANTHER" id="PTHR44229:SF4">
    <property type="entry name" value="15-HYDROXYPROSTAGLANDIN DEHYDROGENASE [NAD(+)]"/>
    <property type="match status" value="1"/>
</dbReference>
<sequence>MHVQGKCAIITGGSSGFGKALAERLVSKGANVVLADIDATQGKKLETELNEKVKRKCAVFQTCDVTKQQDLVQLFTVAEKNFTAAEIVINNAGITDAPGFYDSETPKWNKTLDIDLVAVIEGTRLAVRHFKKHKRSGVVVNTASLAGIIPLSLSPVYTAAKSGVIGFSRALNTLRHENIRVNAVAPSFSATNLVTKGRASAADFDKFLTSVKMVSVEQVVDAFMLLIEDDSYAGQVAQITPQHGITILGGQKSKVTKKLLGKL</sequence>
<evidence type="ECO:0000256" key="1">
    <source>
        <dbReference type="ARBA" id="ARBA00006484"/>
    </source>
</evidence>
<dbReference type="Proteomes" id="UP001479436">
    <property type="component" value="Unassembled WGS sequence"/>
</dbReference>
<dbReference type="InterPro" id="IPR036291">
    <property type="entry name" value="NAD(P)-bd_dom_sf"/>
</dbReference>
<evidence type="ECO:0000313" key="5">
    <source>
        <dbReference type="Proteomes" id="UP001479436"/>
    </source>
</evidence>
<reference evidence="4 5" key="1">
    <citation type="submission" date="2023-04" db="EMBL/GenBank/DDBJ databases">
        <title>Genome of Basidiobolus ranarum AG-B5.</title>
        <authorList>
            <person name="Stajich J.E."/>
            <person name="Carter-House D."/>
            <person name="Gryganskyi A."/>
        </authorList>
    </citation>
    <scope>NUCLEOTIDE SEQUENCE [LARGE SCALE GENOMIC DNA]</scope>
    <source>
        <strain evidence="4 5">AG-B5</strain>
    </source>
</reference>
<keyword evidence="2" id="KW-0560">Oxidoreductase</keyword>
<dbReference type="Gene3D" id="3.40.50.720">
    <property type="entry name" value="NAD(P)-binding Rossmann-like Domain"/>
    <property type="match status" value="1"/>
</dbReference>
<protein>
    <submittedName>
        <fullName evidence="4">Uncharacterized protein</fullName>
    </submittedName>
</protein>
<dbReference type="PRINTS" id="PR00081">
    <property type="entry name" value="GDHRDH"/>
</dbReference>
<dbReference type="EMBL" id="JASJQH010000305">
    <property type="protein sequence ID" value="KAK9765183.1"/>
    <property type="molecule type" value="Genomic_DNA"/>
</dbReference>
<evidence type="ECO:0000256" key="2">
    <source>
        <dbReference type="ARBA" id="ARBA00023002"/>
    </source>
</evidence>
<name>A0ABR2WUM6_9FUNG</name>
<dbReference type="Pfam" id="PF00106">
    <property type="entry name" value="adh_short"/>
    <property type="match status" value="1"/>
</dbReference>
<dbReference type="PANTHER" id="PTHR44229">
    <property type="entry name" value="15-HYDROXYPROSTAGLANDIN DEHYDROGENASE [NAD(+)]"/>
    <property type="match status" value="1"/>
</dbReference>
<dbReference type="InterPro" id="IPR002347">
    <property type="entry name" value="SDR_fam"/>
</dbReference>
<organism evidence="4 5">
    <name type="scientific">Basidiobolus ranarum</name>
    <dbReference type="NCBI Taxonomy" id="34480"/>
    <lineage>
        <taxon>Eukaryota</taxon>
        <taxon>Fungi</taxon>
        <taxon>Fungi incertae sedis</taxon>
        <taxon>Zoopagomycota</taxon>
        <taxon>Entomophthoromycotina</taxon>
        <taxon>Basidiobolomycetes</taxon>
        <taxon>Basidiobolales</taxon>
        <taxon>Basidiobolaceae</taxon>
        <taxon>Basidiobolus</taxon>
    </lineage>
</organism>
<comment type="caution">
    <text evidence="4">The sequence shown here is derived from an EMBL/GenBank/DDBJ whole genome shotgun (WGS) entry which is preliminary data.</text>
</comment>
<evidence type="ECO:0000256" key="3">
    <source>
        <dbReference type="RuleBase" id="RU000363"/>
    </source>
</evidence>
<evidence type="ECO:0000313" key="4">
    <source>
        <dbReference type="EMBL" id="KAK9765183.1"/>
    </source>
</evidence>